<gene>
    <name evidence="2" type="ORF">PXEA_LOCUS28222</name>
</gene>
<dbReference type="Proteomes" id="UP000784294">
    <property type="component" value="Unassembled WGS sequence"/>
</dbReference>
<comment type="caution">
    <text evidence="2">The sequence shown here is derived from an EMBL/GenBank/DDBJ whole genome shotgun (WGS) entry which is preliminary data.</text>
</comment>
<reference evidence="2" key="1">
    <citation type="submission" date="2018-11" db="EMBL/GenBank/DDBJ databases">
        <authorList>
            <consortium name="Pathogen Informatics"/>
        </authorList>
    </citation>
    <scope>NUCLEOTIDE SEQUENCE</scope>
</reference>
<proteinExistence type="predicted"/>
<dbReference type="AlphaFoldDB" id="A0A448XEB1"/>
<evidence type="ECO:0000313" key="3">
    <source>
        <dbReference type="Proteomes" id="UP000784294"/>
    </source>
</evidence>
<accession>A0A448XEB1</accession>
<feature type="compositionally biased region" description="Basic and acidic residues" evidence="1">
    <location>
        <begin position="117"/>
        <end position="132"/>
    </location>
</feature>
<evidence type="ECO:0000313" key="2">
    <source>
        <dbReference type="EMBL" id="VEL34782.1"/>
    </source>
</evidence>
<feature type="region of interest" description="Disordered" evidence="1">
    <location>
        <begin position="96"/>
        <end position="139"/>
    </location>
</feature>
<sequence>MCQVLWHLELPSQAVGLYAVWSPPSPVSLDTSRKLPQDQECPMSNTNQCLPSPVADNLDMKSLKTSATTISVPGIPAVTRSASISKPDALATKILSAQRTTPGTASKENQSGSHQQRHIDRIKSSESSEERRSHSRLRKRTRALSLYRMACA</sequence>
<organism evidence="2 3">
    <name type="scientific">Protopolystoma xenopodis</name>
    <dbReference type="NCBI Taxonomy" id="117903"/>
    <lineage>
        <taxon>Eukaryota</taxon>
        <taxon>Metazoa</taxon>
        <taxon>Spiralia</taxon>
        <taxon>Lophotrochozoa</taxon>
        <taxon>Platyhelminthes</taxon>
        <taxon>Monogenea</taxon>
        <taxon>Polyopisthocotylea</taxon>
        <taxon>Polystomatidea</taxon>
        <taxon>Polystomatidae</taxon>
        <taxon>Protopolystoma</taxon>
    </lineage>
</organism>
<name>A0A448XEB1_9PLAT</name>
<evidence type="ECO:0000256" key="1">
    <source>
        <dbReference type="SAM" id="MobiDB-lite"/>
    </source>
</evidence>
<keyword evidence="3" id="KW-1185">Reference proteome</keyword>
<dbReference type="EMBL" id="CAAALY010248384">
    <property type="protein sequence ID" value="VEL34782.1"/>
    <property type="molecule type" value="Genomic_DNA"/>
</dbReference>
<feature type="compositionally biased region" description="Polar residues" evidence="1">
    <location>
        <begin position="96"/>
        <end position="114"/>
    </location>
</feature>
<protein>
    <submittedName>
        <fullName evidence="2">Uncharacterized protein</fullName>
    </submittedName>
</protein>